<evidence type="ECO:0000313" key="1">
    <source>
        <dbReference type="EMBL" id="JAD22203.1"/>
    </source>
</evidence>
<reference evidence="1" key="1">
    <citation type="submission" date="2014-09" db="EMBL/GenBank/DDBJ databases">
        <authorList>
            <person name="Magalhaes I.L.F."/>
            <person name="Oliveira U."/>
            <person name="Santos F.R."/>
            <person name="Vidigal T.H.D.A."/>
            <person name="Brescovit A.D."/>
            <person name="Santos A.J."/>
        </authorList>
    </citation>
    <scope>NUCLEOTIDE SEQUENCE</scope>
    <source>
        <tissue evidence="1">Shoot tissue taken approximately 20 cm above the soil surface</tissue>
    </source>
</reference>
<dbReference type="AlphaFoldDB" id="A0A0A8YA34"/>
<organism evidence="1">
    <name type="scientific">Arundo donax</name>
    <name type="common">Giant reed</name>
    <name type="synonym">Donax arundinaceus</name>
    <dbReference type="NCBI Taxonomy" id="35708"/>
    <lineage>
        <taxon>Eukaryota</taxon>
        <taxon>Viridiplantae</taxon>
        <taxon>Streptophyta</taxon>
        <taxon>Embryophyta</taxon>
        <taxon>Tracheophyta</taxon>
        <taxon>Spermatophyta</taxon>
        <taxon>Magnoliopsida</taxon>
        <taxon>Liliopsida</taxon>
        <taxon>Poales</taxon>
        <taxon>Poaceae</taxon>
        <taxon>PACMAD clade</taxon>
        <taxon>Arundinoideae</taxon>
        <taxon>Arundineae</taxon>
        <taxon>Arundo</taxon>
    </lineage>
</organism>
<reference evidence="1" key="2">
    <citation type="journal article" date="2015" name="Data Brief">
        <title>Shoot transcriptome of the giant reed, Arundo donax.</title>
        <authorList>
            <person name="Barrero R.A."/>
            <person name="Guerrero F.D."/>
            <person name="Moolhuijzen P."/>
            <person name="Goolsby J.A."/>
            <person name="Tidwell J."/>
            <person name="Bellgard S.E."/>
            <person name="Bellgard M.I."/>
        </authorList>
    </citation>
    <scope>NUCLEOTIDE SEQUENCE</scope>
    <source>
        <tissue evidence="1">Shoot tissue taken approximately 20 cm above the soil surface</tissue>
    </source>
</reference>
<proteinExistence type="predicted"/>
<dbReference type="EMBL" id="GBRH01275692">
    <property type="protein sequence ID" value="JAD22203.1"/>
    <property type="molecule type" value="Transcribed_RNA"/>
</dbReference>
<name>A0A0A8YA34_ARUDO</name>
<accession>A0A0A8YA34</accession>
<sequence>MVANCHIFGSSYIYPLTPPLKGPLTHKLHTLSLIFTLPTLDSFEICLVVRLEKILRAPIFTPTFDHRFHHRSISWCICYSCGFIS</sequence>
<protein>
    <submittedName>
        <fullName evidence="1">Uncharacterized protein</fullName>
    </submittedName>
</protein>